<feature type="transmembrane region" description="Helical" evidence="6">
    <location>
        <begin position="282"/>
        <end position="301"/>
    </location>
</feature>
<dbReference type="eggNOG" id="ENOG502QR4Y">
    <property type="taxonomic scope" value="Eukaryota"/>
</dbReference>
<feature type="transmembrane region" description="Helical" evidence="6">
    <location>
        <begin position="46"/>
        <end position="63"/>
    </location>
</feature>
<dbReference type="KEGG" id="mtr:11415660"/>
<evidence type="ECO:0000313" key="9">
    <source>
        <dbReference type="EMBL" id="AES64555.1"/>
    </source>
</evidence>
<dbReference type="GO" id="GO:0005886">
    <property type="term" value="C:plasma membrane"/>
    <property type="evidence" value="ECO:0000318"/>
    <property type="project" value="GO_Central"/>
</dbReference>
<dbReference type="GO" id="GO:0022857">
    <property type="term" value="F:transmembrane transporter activity"/>
    <property type="evidence" value="ECO:0007669"/>
    <property type="project" value="InterPro"/>
</dbReference>
<feature type="transmembrane region" description="Helical" evidence="6">
    <location>
        <begin position="75"/>
        <end position="94"/>
    </location>
</feature>
<dbReference type="Proteomes" id="UP000002051">
    <property type="component" value="Chromosome 2"/>
</dbReference>
<gene>
    <name evidence="11" type="primary">11415660</name>
    <name evidence="9" type="ordered locus">MTR_2g027030</name>
    <name evidence="8" type="ORF">MtrDRAFT_AC149032g14v2</name>
    <name evidence="10" type="ORF">MtrunA17_Chr2g0290611</name>
</gene>
<dbReference type="HOGENOM" id="CLU_025359_1_0_1"/>
<reference evidence="9 12" key="3">
    <citation type="journal article" date="2011" name="Nature">
        <title>The Medicago genome provides insight into the evolution of rhizobial symbioses.</title>
        <authorList>
            <person name="Young N.D."/>
            <person name="Debelle F."/>
            <person name="Oldroyd G.E."/>
            <person name="Geurts R."/>
            <person name="Cannon S.B."/>
            <person name="Udvardi M.K."/>
            <person name="Benedito V.A."/>
            <person name="Mayer K.F."/>
            <person name="Gouzy J."/>
            <person name="Schoof H."/>
            <person name="Van de Peer Y."/>
            <person name="Proost S."/>
            <person name="Cook D.R."/>
            <person name="Meyers B.C."/>
            <person name="Spannagl M."/>
            <person name="Cheung F."/>
            <person name="De Mita S."/>
            <person name="Krishnakumar V."/>
            <person name="Gundlach H."/>
            <person name="Zhou S."/>
            <person name="Mudge J."/>
            <person name="Bharti A.K."/>
            <person name="Murray J.D."/>
            <person name="Naoumkina M.A."/>
            <person name="Rosen B."/>
            <person name="Silverstein K.A."/>
            <person name="Tang H."/>
            <person name="Rombauts S."/>
            <person name="Zhao P.X."/>
            <person name="Zhou P."/>
            <person name="Barbe V."/>
            <person name="Bardou P."/>
            <person name="Bechner M."/>
            <person name="Bellec A."/>
            <person name="Berger A."/>
            <person name="Berges H."/>
            <person name="Bidwell S."/>
            <person name="Bisseling T."/>
            <person name="Choisne N."/>
            <person name="Couloux A."/>
            <person name="Denny R."/>
            <person name="Deshpande S."/>
            <person name="Dai X."/>
            <person name="Doyle J.J."/>
            <person name="Dudez A.M."/>
            <person name="Farmer A.D."/>
            <person name="Fouteau S."/>
            <person name="Franken C."/>
            <person name="Gibelin C."/>
            <person name="Gish J."/>
            <person name="Goldstein S."/>
            <person name="Gonzalez A.J."/>
            <person name="Green P.J."/>
            <person name="Hallab A."/>
            <person name="Hartog M."/>
            <person name="Hua A."/>
            <person name="Humphray S.J."/>
            <person name="Jeong D.H."/>
            <person name="Jing Y."/>
            <person name="Jocker A."/>
            <person name="Kenton S.M."/>
            <person name="Kim D.J."/>
            <person name="Klee K."/>
            <person name="Lai H."/>
            <person name="Lang C."/>
            <person name="Lin S."/>
            <person name="Macmil S.L."/>
            <person name="Magdelenat G."/>
            <person name="Matthews L."/>
            <person name="McCorrison J."/>
            <person name="Monaghan E.L."/>
            <person name="Mun J.H."/>
            <person name="Najar F.Z."/>
            <person name="Nicholson C."/>
            <person name="Noirot C."/>
            <person name="O'Bleness M."/>
            <person name="Paule C.R."/>
            <person name="Poulain J."/>
            <person name="Prion F."/>
            <person name="Qin B."/>
            <person name="Qu C."/>
            <person name="Retzel E.F."/>
            <person name="Riddle C."/>
            <person name="Sallet E."/>
            <person name="Samain S."/>
            <person name="Samson N."/>
            <person name="Sanders I."/>
            <person name="Saurat O."/>
            <person name="Scarpelli C."/>
            <person name="Schiex T."/>
            <person name="Segurens B."/>
            <person name="Severin A.J."/>
            <person name="Sherrier D.J."/>
            <person name="Shi R."/>
            <person name="Sims S."/>
            <person name="Singer S.R."/>
            <person name="Sinharoy S."/>
            <person name="Sterck L."/>
            <person name="Viollet A."/>
            <person name="Wang B.B."/>
            <person name="Wang K."/>
            <person name="Wang M."/>
            <person name="Wang X."/>
            <person name="Warfsmann J."/>
            <person name="Weissenbach J."/>
            <person name="White D.D."/>
            <person name="White J.D."/>
            <person name="Wiley G.B."/>
            <person name="Wincker P."/>
            <person name="Xing Y."/>
            <person name="Yang L."/>
            <person name="Yao Z."/>
            <person name="Ying F."/>
            <person name="Zhai J."/>
            <person name="Zhou L."/>
            <person name="Zuber A."/>
            <person name="Denarie J."/>
            <person name="Dixon R.A."/>
            <person name="May G.D."/>
            <person name="Schwartz D.C."/>
            <person name="Rogers J."/>
            <person name="Quetier F."/>
            <person name="Town C.D."/>
            <person name="Roe B.A."/>
        </authorList>
    </citation>
    <scope>NUCLEOTIDE SEQUENCE [LARGE SCALE GENOMIC DNA]</scope>
    <source>
        <strain evidence="9">A17</strain>
        <strain evidence="11 12">cv. Jemalong A17</strain>
    </source>
</reference>
<comment type="subcellular location">
    <subcellularLocation>
        <location evidence="1 6">Membrane</location>
        <topology evidence="1 6">Multi-pass membrane protein</topology>
    </subcellularLocation>
</comment>
<dbReference type="OMA" id="NSHDNCK"/>
<feature type="transmembrane region" description="Helical" evidence="6">
    <location>
        <begin position="307"/>
        <end position="326"/>
    </location>
</feature>
<evidence type="ECO:0000313" key="13">
    <source>
        <dbReference type="Proteomes" id="UP000265566"/>
    </source>
</evidence>
<dbReference type="OrthoDB" id="1728340at2759"/>
<evidence type="ECO:0000256" key="6">
    <source>
        <dbReference type="RuleBase" id="RU363077"/>
    </source>
</evidence>
<evidence type="ECO:0000313" key="11">
    <source>
        <dbReference type="EnsemblPlants" id="AES64555"/>
    </source>
</evidence>
<evidence type="ECO:0000313" key="8">
    <source>
        <dbReference type="EMBL" id="ABD28596.1"/>
    </source>
</evidence>
<evidence type="ECO:0000256" key="2">
    <source>
        <dbReference type="ARBA" id="ARBA00007635"/>
    </source>
</evidence>
<reference evidence="9 12" key="4">
    <citation type="journal article" date="2014" name="BMC Genomics">
        <title>An improved genome release (version Mt4.0) for the model legume Medicago truncatula.</title>
        <authorList>
            <person name="Tang H."/>
            <person name="Krishnakumar V."/>
            <person name="Bidwell S."/>
            <person name="Rosen B."/>
            <person name="Chan A."/>
            <person name="Zhou S."/>
            <person name="Gentzbittel L."/>
            <person name="Childs K.L."/>
            <person name="Yandell M."/>
            <person name="Gundlach H."/>
            <person name="Mayer K.F."/>
            <person name="Schwartz D.C."/>
            <person name="Town C.D."/>
        </authorList>
    </citation>
    <scope>GENOME REANNOTATION</scope>
    <source>
        <strain evidence="11 12">cv. Jemalong A17</strain>
    </source>
</reference>
<dbReference type="AlphaFoldDB" id="Q2HV22"/>
<evidence type="ECO:0000256" key="5">
    <source>
        <dbReference type="ARBA" id="ARBA00023136"/>
    </source>
</evidence>
<keyword evidence="12" id="KW-1185">Reference proteome</keyword>
<dbReference type="Gramene" id="rna8448">
    <property type="protein sequence ID" value="RHN72699.1"/>
    <property type="gene ID" value="gene8448"/>
</dbReference>
<dbReference type="InterPro" id="IPR000620">
    <property type="entry name" value="EamA_dom"/>
</dbReference>
<organism evidence="8">
    <name type="scientific">Medicago truncatula</name>
    <name type="common">Barrel medic</name>
    <name type="synonym">Medicago tribuloides</name>
    <dbReference type="NCBI Taxonomy" id="3880"/>
    <lineage>
        <taxon>Eukaryota</taxon>
        <taxon>Viridiplantae</taxon>
        <taxon>Streptophyta</taxon>
        <taxon>Embryophyta</taxon>
        <taxon>Tracheophyta</taxon>
        <taxon>Spermatophyta</taxon>
        <taxon>Magnoliopsida</taxon>
        <taxon>eudicotyledons</taxon>
        <taxon>Gunneridae</taxon>
        <taxon>Pentapetalae</taxon>
        <taxon>rosids</taxon>
        <taxon>fabids</taxon>
        <taxon>Fabales</taxon>
        <taxon>Fabaceae</taxon>
        <taxon>Papilionoideae</taxon>
        <taxon>50 kb inversion clade</taxon>
        <taxon>NPAAA clade</taxon>
        <taxon>Hologalegina</taxon>
        <taxon>IRL clade</taxon>
        <taxon>Trifolieae</taxon>
        <taxon>Medicago</taxon>
    </lineage>
</organism>
<dbReference type="Pfam" id="PF00892">
    <property type="entry name" value="EamA"/>
    <property type="match status" value="2"/>
</dbReference>
<feature type="transmembrane region" description="Helical" evidence="6">
    <location>
        <begin position="138"/>
        <end position="156"/>
    </location>
</feature>
<dbReference type="Proteomes" id="UP000265566">
    <property type="component" value="Chromosome 2"/>
</dbReference>
<dbReference type="InterPro" id="IPR030184">
    <property type="entry name" value="WAT1-related"/>
</dbReference>
<feature type="transmembrane region" description="Helical" evidence="6">
    <location>
        <begin position="257"/>
        <end position="275"/>
    </location>
</feature>
<feature type="domain" description="EamA" evidence="7">
    <location>
        <begin position="13"/>
        <end position="154"/>
    </location>
</feature>
<evidence type="ECO:0000313" key="10">
    <source>
        <dbReference type="EMBL" id="RHN72699.1"/>
    </source>
</evidence>
<dbReference type="SUPFAM" id="SSF103481">
    <property type="entry name" value="Multidrug resistance efflux transporter EmrE"/>
    <property type="match status" value="2"/>
</dbReference>
<dbReference type="InterPro" id="IPR037185">
    <property type="entry name" value="EmrE-like"/>
</dbReference>
<reference evidence="11" key="5">
    <citation type="submission" date="2015-04" db="UniProtKB">
        <authorList>
            <consortium name="EnsemblPlants"/>
        </authorList>
    </citation>
    <scope>IDENTIFICATION</scope>
    <source>
        <strain evidence="11">cv. Jemalong A17</strain>
    </source>
</reference>
<feature type="transmembrane region" description="Helical" evidence="6">
    <location>
        <begin position="218"/>
        <end position="237"/>
    </location>
</feature>
<feature type="transmembrane region" description="Helical" evidence="6">
    <location>
        <begin position="187"/>
        <end position="206"/>
    </location>
</feature>
<evidence type="ECO:0000259" key="7">
    <source>
        <dbReference type="Pfam" id="PF00892"/>
    </source>
</evidence>
<evidence type="ECO:0000313" key="12">
    <source>
        <dbReference type="Proteomes" id="UP000002051"/>
    </source>
</evidence>
<comment type="similarity">
    <text evidence="2 6">Belongs to the drug/metabolite transporter (DMT) superfamily. Plant drug/metabolite exporter (P-DME) (TC 2.A.7.4) family.</text>
</comment>
<keyword evidence="4 6" id="KW-1133">Transmembrane helix</keyword>
<dbReference type="PANTHER" id="PTHR31218">
    <property type="entry name" value="WAT1-RELATED PROTEIN"/>
    <property type="match status" value="1"/>
</dbReference>
<accession>Q2HV22</accession>
<sequence length="366" mass="40352">MGDIRQVMQGLKPALLMLMVQISYASLNVFYKLATNNGMSVKVLTAYRLIFATATTIPIAIIFERKNRPKLTWRVVFMSFFCGLFGATLFQNLFFESLALISATFVSAVFNLTPAVTFILAVCFGFERLNLETAAGKTKVLGTIICIGGAMILTFLKGVEINIWTFHINLLHEGKSGTMHVHSGSKILGIFLGLASSFSFALWLIIQAKMSKEYQGHYSSTSLMSLMGAIQSTGFALCAEKDWSQWRLGWNIRLLTALYSGIVASGIMVIAIAWCVERRGPLYCSVFNPLMLVLVAIAGSMMLNEKLYLGSVIGAVLVIVGLYLVLWGKSKEMKKGTHPEIKEIEVVVTSTTLDHDNITTTTKTHQ</sequence>
<reference evidence="8" key="1">
    <citation type="submission" date="2004-08" db="EMBL/GenBank/DDBJ databases">
        <authorList>
            <person name="Town C.D."/>
        </authorList>
    </citation>
    <scope>NUCLEOTIDE SEQUENCE</scope>
</reference>
<reference evidence="8" key="2">
    <citation type="submission" date="2007-03" db="EMBL/GenBank/DDBJ databases">
        <authorList>
            <consortium name="The International Medicago Genome Annotation Group"/>
        </authorList>
    </citation>
    <scope>NUCLEOTIDE SEQUENCE</scope>
</reference>
<feature type="transmembrane region" description="Helical" evidence="6">
    <location>
        <begin position="100"/>
        <end position="126"/>
    </location>
</feature>
<reference evidence="10" key="7">
    <citation type="journal article" date="2018" name="Nat. Plants">
        <title>Whole-genome landscape of Medicago truncatula symbiotic genes.</title>
        <authorList>
            <person name="Pecrix Y."/>
            <person name="Gamas P."/>
            <person name="Carrere S."/>
        </authorList>
    </citation>
    <scope>NUCLEOTIDE SEQUENCE</scope>
    <source>
        <tissue evidence="10">Leaves</tissue>
    </source>
</reference>
<evidence type="ECO:0000256" key="4">
    <source>
        <dbReference type="ARBA" id="ARBA00022989"/>
    </source>
</evidence>
<dbReference type="PaxDb" id="3880-AES64555"/>
<dbReference type="EMBL" id="AC149032">
    <property type="protein sequence ID" value="ABD28596.1"/>
    <property type="molecule type" value="Genomic_DNA"/>
</dbReference>
<protein>
    <recommendedName>
        <fullName evidence="6">WAT1-related protein</fullName>
    </recommendedName>
</protein>
<proteinExistence type="inferred from homology"/>
<dbReference type="EMBL" id="PSQE01000002">
    <property type="protein sequence ID" value="RHN72699.1"/>
    <property type="molecule type" value="Genomic_DNA"/>
</dbReference>
<keyword evidence="3 6" id="KW-0812">Transmembrane</keyword>
<feature type="domain" description="EamA" evidence="7">
    <location>
        <begin position="188"/>
        <end position="326"/>
    </location>
</feature>
<reference evidence="13" key="6">
    <citation type="journal article" date="2018" name="Nat. Plants">
        <title>Whole-genome landscape of Medicago truncatula symbiotic genes.</title>
        <authorList>
            <person name="Pecrix Y."/>
            <person name="Staton S.E."/>
            <person name="Sallet E."/>
            <person name="Lelandais-Briere C."/>
            <person name="Moreau S."/>
            <person name="Carrere S."/>
            <person name="Blein T."/>
            <person name="Jardinaud M.F."/>
            <person name="Latrasse D."/>
            <person name="Zouine M."/>
            <person name="Zahm M."/>
            <person name="Kreplak J."/>
            <person name="Mayjonade B."/>
            <person name="Satge C."/>
            <person name="Perez M."/>
            <person name="Cauet S."/>
            <person name="Marande W."/>
            <person name="Chantry-Darmon C."/>
            <person name="Lopez-Roques C."/>
            <person name="Bouchez O."/>
            <person name="Berard A."/>
            <person name="Debelle F."/>
            <person name="Munos S."/>
            <person name="Bendahmane A."/>
            <person name="Berges H."/>
            <person name="Niebel A."/>
            <person name="Buitink J."/>
            <person name="Frugier F."/>
            <person name="Benhamed M."/>
            <person name="Crespi M."/>
            <person name="Gouzy J."/>
            <person name="Gamas P."/>
        </authorList>
    </citation>
    <scope>NUCLEOTIDE SEQUENCE [LARGE SCALE GENOMIC DNA]</scope>
    <source>
        <strain evidence="13">cv. Jemalong A17</strain>
    </source>
</reference>
<evidence type="ECO:0000256" key="1">
    <source>
        <dbReference type="ARBA" id="ARBA00004141"/>
    </source>
</evidence>
<evidence type="ECO:0000256" key="3">
    <source>
        <dbReference type="ARBA" id="ARBA00022692"/>
    </source>
</evidence>
<feature type="transmembrane region" description="Helical" evidence="6">
    <location>
        <begin position="14"/>
        <end position="34"/>
    </location>
</feature>
<name>Q2HV22_MEDTR</name>
<dbReference type="EMBL" id="CM001218">
    <property type="protein sequence ID" value="AES64555.1"/>
    <property type="molecule type" value="Genomic_DNA"/>
</dbReference>
<dbReference type="EnsemblPlants" id="AES64555">
    <property type="protein sequence ID" value="AES64555"/>
    <property type="gene ID" value="MTR_2g027030"/>
</dbReference>
<keyword evidence="5 6" id="KW-0472">Membrane</keyword>